<evidence type="ECO:0000256" key="7">
    <source>
        <dbReference type="ARBA" id="ARBA00022842"/>
    </source>
</evidence>
<keyword evidence="6" id="KW-0547">Nucleotide-binding</keyword>
<dbReference type="InterPro" id="IPR043519">
    <property type="entry name" value="NT_sf"/>
</dbReference>
<dbReference type="GO" id="GO:0016779">
    <property type="term" value="F:nucleotidyltransferase activity"/>
    <property type="evidence" value="ECO:0007669"/>
    <property type="project" value="UniProtKB-KW"/>
</dbReference>
<evidence type="ECO:0008006" key="15">
    <source>
        <dbReference type="Google" id="ProtNLM"/>
    </source>
</evidence>
<sequence>MTIPDYVQTIIARLEKAGFEAYIVGGCVRDLLMEKKPKDWDITTNARPEQMLKVFPEGKYENEFGTVLIPAKRIEKQKPNGTLSSESDPVAEVTTYRSERGYSDRRHPDKVIFEDKLEKDLERRDFTVNALALNLNKAGLKGSGGSYEIIDLFGGRKDIEKKVVRAVGEPADRFKEDALRMMRGIRFASQLGFAIEPKTERAIVKLAGSIKFIANERIRDELKKILESDRAYEGIALLHDTKLLQYIMPELLIGVDVKQDRHHVYTVFRHNLLSLKYCPSRDWRVRMAALLHDIGKPKTKKIINGVATFYNHEYAGERITRKILARLKFSNEDTEKITNLVRHHMFYYNVDEVTAASVRRLIRKVGKENLKDLIDLRIADRLGSGVPKAKPYKLRHLEYMMEKVQNDPVSVRDLKLNGDRMIAELGFEPGPKMGAVLDVLLMEVIEDPALNEPEYLDRRARELKEEELAELRKKAREAIEEKREEDDRKMKEEYWVK</sequence>
<dbReference type="EMBL" id="MFGB01000007">
    <property type="protein sequence ID" value="OGF27537.1"/>
    <property type="molecule type" value="Genomic_DNA"/>
</dbReference>
<organism evidence="13 14">
    <name type="scientific">Candidatus Falkowbacteria bacterium RIFOXYA2_FULL_47_19</name>
    <dbReference type="NCBI Taxonomy" id="1797994"/>
    <lineage>
        <taxon>Bacteria</taxon>
        <taxon>Candidatus Falkowiibacteriota</taxon>
    </lineage>
</organism>
<dbReference type="InterPro" id="IPR003607">
    <property type="entry name" value="HD/PDEase_dom"/>
</dbReference>
<dbReference type="InterPro" id="IPR002646">
    <property type="entry name" value="PolA_pol_head_dom"/>
</dbReference>
<evidence type="ECO:0000259" key="12">
    <source>
        <dbReference type="Pfam" id="PF12627"/>
    </source>
</evidence>
<evidence type="ECO:0000256" key="8">
    <source>
        <dbReference type="RuleBase" id="RU003953"/>
    </source>
</evidence>
<feature type="domain" description="HD" evidence="11">
    <location>
        <begin position="284"/>
        <end position="382"/>
    </location>
</feature>
<accession>A0A1F5SLF4</accession>
<evidence type="ECO:0000259" key="11">
    <source>
        <dbReference type="Pfam" id="PF01966"/>
    </source>
</evidence>
<dbReference type="Gene3D" id="1.10.246.80">
    <property type="match status" value="1"/>
</dbReference>
<name>A0A1F5SLF4_9BACT</name>
<dbReference type="Proteomes" id="UP000178367">
    <property type="component" value="Unassembled WGS sequence"/>
</dbReference>
<gene>
    <name evidence="13" type="ORF">A2227_01685</name>
</gene>
<dbReference type="InterPro" id="IPR006674">
    <property type="entry name" value="HD_domain"/>
</dbReference>
<keyword evidence="2 8" id="KW-0808">Transferase</keyword>
<protein>
    <recommendedName>
        <fullName evidence="15">HD domain-containing protein</fullName>
    </recommendedName>
</protein>
<evidence type="ECO:0000259" key="10">
    <source>
        <dbReference type="Pfam" id="PF01743"/>
    </source>
</evidence>
<dbReference type="STRING" id="1797994.A2227_01685"/>
<evidence type="ECO:0000256" key="6">
    <source>
        <dbReference type="ARBA" id="ARBA00022741"/>
    </source>
</evidence>
<dbReference type="Gene3D" id="3.30.460.10">
    <property type="entry name" value="Beta Polymerase, domain 2"/>
    <property type="match status" value="1"/>
</dbReference>
<dbReference type="GO" id="GO:0046872">
    <property type="term" value="F:metal ion binding"/>
    <property type="evidence" value="ECO:0007669"/>
    <property type="project" value="UniProtKB-KW"/>
</dbReference>
<evidence type="ECO:0000256" key="1">
    <source>
        <dbReference type="ARBA" id="ARBA00001946"/>
    </source>
</evidence>
<evidence type="ECO:0000313" key="13">
    <source>
        <dbReference type="EMBL" id="OGF27537.1"/>
    </source>
</evidence>
<dbReference type="SUPFAM" id="SSF81301">
    <property type="entry name" value="Nucleotidyltransferase"/>
    <property type="match status" value="1"/>
</dbReference>
<keyword evidence="3" id="KW-0819">tRNA processing</keyword>
<dbReference type="PANTHER" id="PTHR46173">
    <property type="entry name" value="CCA TRNA NUCLEOTIDYLTRANSFERASE 1, MITOCHONDRIAL"/>
    <property type="match status" value="1"/>
</dbReference>
<feature type="region of interest" description="Disordered" evidence="9">
    <location>
        <begin position="471"/>
        <end position="497"/>
    </location>
</feature>
<dbReference type="InterPro" id="IPR032828">
    <property type="entry name" value="PolyA_RNA-bd"/>
</dbReference>
<feature type="domain" description="tRNA nucleotidyltransferase/poly(A) polymerase RNA and SrmB- binding" evidence="12">
    <location>
        <begin position="192"/>
        <end position="251"/>
    </location>
</feature>
<dbReference type="GO" id="GO:0000166">
    <property type="term" value="F:nucleotide binding"/>
    <property type="evidence" value="ECO:0007669"/>
    <property type="project" value="UniProtKB-KW"/>
</dbReference>
<dbReference type="Gene3D" id="1.10.3090.10">
    <property type="entry name" value="cca-adding enzyme, domain 2"/>
    <property type="match status" value="1"/>
</dbReference>
<dbReference type="InterPro" id="IPR050264">
    <property type="entry name" value="Bact_CCA-adding_enz_type3_sf"/>
</dbReference>
<evidence type="ECO:0000256" key="3">
    <source>
        <dbReference type="ARBA" id="ARBA00022694"/>
    </source>
</evidence>
<evidence type="ECO:0000256" key="4">
    <source>
        <dbReference type="ARBA" id="ARBA00022695"/>
    </source>
</evidence>
<feature type="domain" description="Poly A polymerase head" evidence="10">
    <location>
        <begin position="21"/>
        <end position="165"/>
    </location>
</feature>
<dbReference type="AlphaFoldDB" id="A0A1F5SLF4"/>
<evidence type="ECO:0000313" key="14">
    <source>
        <dbReference type="Proteomes" id="UP000178367"/>
    </source>
</evidence>
<feature type="region of interest" description="Disordered" evidence="9">
    <location>
        <begin position="78"/>
        <end position="102"/>
    </location>
</feature>
<dbReference type="PANTHER" id="PTHR46173:SF1">
    <property type="entry name" value="CCA TRNA NUCLEOTIDYLTRANSFERASE 1, MITOCHONDRIAL"/>
    <property type="match status" value="1"/>
</dbReference>
<dbReference type="CDD" id="cd05398">
    <property type="entry name" value="NT_ClassII-CCAase"/>
    <property type="match status" value="1"/>
</dbReference>
<dbReference type="GO" id="GO:0000049">
    <property type="term" value="F:tRNA binding"/>
    <property type="evidence" value="ECO:0007669"/>
    <property type="project" value="TreeGrafter"/>
</dbReference>
<evidence type="ECO:0000256" key="5">
    <source>
        <dbReference type="ARBA" id="ARBA00022723"/>
    </source>
</evidence>
<reference evidence="13 14" key="1">
    <citation type="journal article" date="2016" name="Nat. Commun.">
        <title>Thousands of microbial genomes shed light on interconnected biogeochemical processes in an aquifer system.</title>
        <authorList>
            <person name="Anantharaman K."/>
            <person name="Brown C.T."/>
            <person name="Hug L.A."/>
            <person name="Sharon I."/>
            <person name="Castelle C.J."/>
            <person name="Probst A.J."/>
            <person name="Thomas B.C."/>
            <person name="Singh A."/>
            <person name="Wilkins M.J."/>
            <person name="Karaoz U."/>
            <person name="Brodie E.L."/>
            <person name="Williams K.H."/>
            <person name="Hubbard S.S."/>
            <person name="Banfield J.F."/>
        </authorList>
    </citation>
    <scope>NUCLEOTIDE SEQUENCE [LARGE SCALE GENOMIC DNA]</scope>
</reference>
<keyword evidence="7" id="KW-0460">Magnesium</keyword>
<comment type="cofactor">
    <cofactor evidence="1">
        <name>Mg(2+)</name>
        <dbReference type="ChEBI" id="CHEBI:18420"/>
    </cofactor>
</comment>
<dbReference type="Pfam" id="PF01743">
    <property type="entry name" value="PolyA_pol"/>
    <property type="match status" value="1"/>
</dbReference>
<keyword evidence="5" id="KW-0479">Metal-binding</keyword>
<dbReference type="Pfam" id="PF12627">
    <property type="entry name" value="PolyA_pol_RNAbd"/>
    <property type="match status" value="1"/>
</dbReference>
<evidence type="ECO:0000256" key="9">
    <source>
        <dbReference type="SAM" id="MobiDB-lite"/>
    </source>
</evidence>
<dbReference type="GO" id="GO:0008033">
    <property type="term" value="P:tRNA processing"/>
    <property type="evidence" value="ECO:0007669"/>
    <property type="project" value="UniProtKB-KW"/>
</dbReference>
<keyword evidence="4" id="KW-0548">Nucleotidyltransferase</keyword>
<comment type="similarity">
    <text evidence="8">Belongs to the tRNA nucleotidyltransferase/poly(A) polymerase family.</text>
</comment>
<dbReference type="CDD" id="cd00077">
    <property type="entry name" value="HDc"/>
    <property type="match status" value="1"/>
</dbReference>
<dbReference type="SUPFAM" id="SSF81891">
    <property type="entry name" value="Poly A polymerase C-terminal region-like"/>
    <property type="match status" value="1"/>
</dbReference>
<dbReference type="InterPro" id="IPR006675">
    <property type="entry name" value="HDIG_dom"/>
</dbReference>
<keyword evidence="8" id="KW-0694">RNA-binding</keyword>
<evidence type="ECO:0000256" key="2">
    <source>
        <dbReference type="ARBA" id="ARBA00022679"/>
    </source>
</evidence>
<proteinExistence type="inferred from homology"/>
<dbReference type="Pfam" id="PF01966">
    <property type="entry name" value="HD"/>
    <property type="match status" value="1"/>
</dbReference>
<dbReference type="NCBIfam" id="TIGR00277">
    <property type="entry name" value="HDIG"/>
    <property type="match status" value="1"/>
</dbReference>
<comment type="caution">
    <text evidence="13">The sequence shown here is derived from an EMBL/GenBank/DDBJ whole genome shotgun (WGS) entry which is preliminary data.</text>
</comment>